<evidence type="ECO:0000313" key="1">
    <source>
        <dbReference type="EMBL" id="WWD21460.1"/>
    </source>
</evidence>
<dbReference type="Proteomes" id="UP000322225">
    <property type="component" value="Chromosome 11"/>
</dbReference>
<evidence type="ECO:0000313" key="2">
    <source>
        <dbReference type="Proteomes" id="UP000322225"/>
    </source>
</evidence>
<protein>
    <submittedName>
        <fullName evidence="1">Uncharacterized protein</fullName>
    </submittedName>
</protein>
<dbReference type="OrthoDB" id="2564944at2759"/>
<dbReference type="KEGG" id="ksn:43589305"/>
<proteinExistence type="predicted"/>
<dbReference type="EMBL" id="CP144061">
    <property type="protein sequence ID" value="WWD21460.1"/>
    <property type="molecule type" value="Genomic_DNA"/>
</dbReference>
<gene>
    <name evidence="1" type="ORF">CI109_105945</name>
</gene>
<reference evidence="1" key="2">
    <citation type="submission" date="2024-01" db="EMBL/GenBank/DDBJ databases">
        <title>Comparative genomics of Cryptococcus and Kwoniella reveals pathogenesis evolution and contrasting modes of karyotype evolution via chromosome fusion or intercentromeric recombination.</title>
        <authorList>
            <person name="Coelho M.A."/>
            <person name="David-Palma M."/>
            <person name="Shea T."/>
            <person name="Bowers K."/>
            <person name="McGinley-Smith S."/>
            <person name="Mohammad A.W."/>
            <person name="Gnirke A."/>
            <person name="Yurkov A.M."/>
            <person name="Nowrousian M."/>
            <person name="Sun S."/>
            <person name="Cuomo C.A."/>
            <person name="Heitman J."/>
        </authorList>
    </citation>
    <scope>NUCLEOTIDE SEQUENCE</scope>
    <source>
        <strain evidence="1">CBS 12478</strain>
    </source>
</reference>
<dbReference type="AlphaFoldDB" id="A0A5M6BY24"/>
<name>A0A5M6BY24_9TREE</name>
<keyword evidence="2" id="KW-1185">Reference proteome</keyword>
<sequence length="171" mass="18355">MDNLAGSSASTEMIPLVRTMGLLTIRALDSLPLPVLLVMFIACLALLRWPMSQSPSILPTFTPPTTEKDRLSPSPFPENAGCKPLFTFSPLQFASASASSTNTTSASGAGGNTCISPQYSNLMFSQQQMMGMPQPSRSLRRGSKQLREYRLGLGVVPEVEGESLDRSGEVV</sequence>
<accession>A0A5M6BY24</accession>
<dbReference type="RefSeq" id="XP_031860675.1">
    <property type="nucleotide sequence ID" value="XM_032005163.1"/>
</dbReference>
<reference evidence="1" key="1">
    <citation type="submission" date="2017-08" db="EMBL/GenBank/DDBJ databases">
        <authorList>
            <person name="Cuomo C."/>
            <person name="Billmyre B."/>
            <person name="Heitman J."/>
        </authorList>
    </citation>
    <scope>NUCLEOTIDE SEQUENCE</scope>
    <source>
        <strain evidence="1">CBS 12478</strain>
    </source>
</reference>
<dbReference type="GeneID" id="43589305"/>
<organism evidence="1 2">
    <name type="scientific">Kwoniella shandongensis</name>
    <dbReference type="NCBI Taxonomy" id="1734106"/>
    <lineage>
        <taxon>Eukaryota</taxon>
        <taxon>Fungi</taxon>
        <taxon>Dikarya</taxon>
        <taxon>Basidiomycota</taxon>
        <taxon>Agaricomycotina</taxon>
        <taxon>Tremellomycetes</taxon>
        <taxon>Tremellales</taxon>
        <taxon>Cryptococcaceae</taxon>
        <taxon>Kwoniella</taxon>
    </lineage>
</organism>